<feature type="transmembrane region" description="Helical" evidence="1">
    <location>
        <begin position="21"/>
        <end position="48"/>
    </location>
</feature>
<protein>
    <recommendedName>
        <fullName evidence="4">DUF3566 domain-containing protein</fullName>
    </recommendedName>
</protein>
<sequence length="104" mass="10787">MKVTLTHIGAISLGRLLAIWSFVLGLIGLCIYGVISILLAILGIAAGVDLVQTLIGVAIVLVMGVVGLFVGAIVMFIVGFITATVYNIILGVGGGIDMDFNERK</sequence>
<dbReference type="EMBL" id="CABMJJ010000007">
    <property type="protein sequence ID" value="VVC03375.1"/>
    <property type="molecule type" value="Genomic_DNA"/>
</dbReference>
<gene>
    <name evidence="2" type="ORF">LFW2832_00327</name>
</gene>
<comment type="caution">
    <text evidence="2">The sequence shown here is derived from an EMBL/GenBank/DDBJ whole genome shotgun (WGS) entry which is preliminary data.</text>
</comment>
<name>A0A5E4LMY4_9ARCH</name>
<evidence type="ECO:0008006" key="4">
    <source>
        <dbReference type="Google" id="ProtNLM"/>
    </source>
</evidence>
<dbReference type="Proteomes" id="UP000789941">
    <property type="component" value="Unassembled WGS sequence"/>
</dbReference>
<reference evidence="2 3" key="1">
    <citation type="submission" date="2019-08" db="EMBL/GenBank/DDBJ databases">
        <authorList>
            <person name="Vazquez-Campos X."/>
        </authorList>
    </citation>
    <scope>NUCLEOTIDE SEQUENCE [LARGE SCALE GENOMIC DNA]</scope>
    <source>
        <strain evidence="2">LFW-283_2</strain>
    </source>
</reference>
<evidence type="ECO:0000256" key="1">
    <source>
        <dbReference type="SAM" id="Phobius"/>
    </source>
</evidence>
<evidence type="ECO:0000313" key="2">
    <source>
        <dbReference type="EMBL" id="VVC03375.1"/>
    </source>
</evidence>
<keyword evidence="1" id="KW-0812">Transmembrane</keyword>
<feature type="transmembrane region" description="Helical" evidence="1">
    <location>
        <begin position="54"/>
        <end position="81"/>
    </location>
</feature>
<accession>A0A5E4LMY4</accession>
<organism evidence="2 3">
    <name type="scientific">Candidatus Bilamarchaeum dharawalense</name>
    <dbReference type="NCBI Taxonomy" id="2885759"/>
    <lineage>
        <taxon>Archaea</taxon>
        <taxon>Candidatus Micrarchaeota</taxon>
        <taxon>Candidatus Micrarchaeia</taxon>
        <taxon>Candidatus Anstonellales</taxon>
        <taxon>Candidatus Bilamarchaeaceae</taxon>
        <taxon>Candidatus Bilamarchaeum</taxon>
    </lineage>
</organism>
<keyword evidence="1" id="KW-1133">Transmembrane helix</keyword>
<dbReference type="AlphaFoldDB" id="A0A5E4LMY4"/>
<proteinExistence type="predicted"/>
<evidence type="ECO:0000313" key="3">
    <source>
        <dbReference type="Proteomes" id="UP000789941"/>
    </source>
</evidence>
<keyword evidence="1" id="KW-0472">Membrane</keyword>